<evidence type="ECO:0000313" key="3">
    <source>
        <dbReference type="Proteomes" id="UP000030014"/>
    </source>
</evidence>
<dbReference type="InterPro" id="IPR036120">
    <property type="entry name" value="SAK/SK_sf"/>
</dbReference>
<feature type="signal peptide" evidence="1">
    <location>
        <begin position="1"/>
        <end position="27"/>
    </location>
</feature>
<dbReference type="Gene3D" id="3.10.20.130">
    <property type="match status" value="1"/>
</dbReference>
<reference evidence="2 3" key="1">
    <citation type="submission" date="2014-01" db="EMBL/GenBank/DDBJ databases">
        <title>Plasmidome dynamics in the species complex Clostridium novyi sensu lato converts strains of independent lineages into distinctly different pathogens.</title>
        <authorList>
            <person name="Skarin H."/>
            <person name="Segerman B."/>
        </authorList>
    </citation>
    <scope>NUCLEOTIDE SEQUENCE [LARGE SCALE GENOMIC DNA]</scope>
    <source>
        <strain evidence="2 3">DC5</strain>
    </source>
</reference>
<keyword evidence="1" id="KW-0732">Signal</keyword>
<feature type="chain" id="PRO_5001963541" evidence="1">
    <location>
        <begin position="28"/>
        <end position="348"/>
    </location>
</feature>
<dbReference type="SUPFAM" id="SSF54328">
    <property type="entry name" value="Staphylokinase/streptokinase"/>
    <property type="match status" value="2"/>
</dbReference>
<dbReference type="EMBL" id="JDRY01000172">
    <property type="protein sequence ID" value="KGM93205.1"/>
    <property type="molecule type" value="Genomic_DNA"/>
</dbReference>
<gene>
    <name evidence="2" type="ORF">Z955_15910</name>
</gene>
<evidence type="ECO:0000256" key="1">
    <source>
        <dbReference type="SAM" id="SignalP"/>
    </source>
</evidence>
<protein>
    <submittedName>
        <fullName evidence="2">Uncharacterized protein</fullName>
    </submittedName>
</protein>
<evidence type="ECO:0000313" key="2">
    <source>
        <dbReference type="EMBL" id="KGM93205.1"/>
    </source>
</evidence>
<dbReference type="AlphaFoldDB" id="A0A0A0I0S1"/>
<dbReference type="RefSeq" id="WP_039260258.1">
    <property type="nucleotide sequence ID" value="NZ_JDRY01000172.1"/>
</dbReference>
<sequence>MRKLPKNIATIAITSTLILGNSVTALAYQNYKDINSNIVNKAKLGRHYHKYVENKHPYLVINLEGVVEETGQRLLGIPLIELDVNPGETMSFKKIIQLIQSRLDAEIGNNIYRVKGFLNDTYLKEGYSETLVKLINGKDIAFPRVSKDIKQPKYNIMGEILLEKLPEVVKPKEMINNIEVIYTPEFFLKSNKNGINQLSLFPEVELGVLNAGYKISSEELKKYAQAQLDNKFGAGKYIIESRKLAFSQNVPRTDINDGYELLSELDLNENFEYEVKSQYKDVKADKYRDLIVDKFYVKEKNTSNEAANTNIEYTKPNTFSNKPLNNNNENLTSILNQLEEYLNSQRFR</sequence>
<dbReference type="GO" id="GO:0005576">
    <property type="term" value="C:extracellular region"/>
    <property type="evidence" value="ECO:0007669"/>
    <property type="project" value="InterPro"/>
</dbReference>
<dbReference type="Gene3D" id="3.10.20.180">
    <property type="match status" value="1"/>
</dbReference>
<dbReference type="Proteomes" id="UP000030014">
    <property type="component" value="Unassembled WGS sequence"/>
</dbReference>
<comment type="caution">
    <text evidence="2">The sequence shown here is derived from an EMBL/GenBank/DDBJ whole genome shotgun (WGS) entry which is preliminary data.</text>
</comment>
<name>A0A0A0I0S1_CLOBO</name>
<accession>A0A0A0I0S1</accession>
<proteinExistence type="predicted"/>
<organism evidence="2 3">
    <name type="scientific">Clostridium botulinum C/D str. DC5</name>
    <dbReference type="NCBI Taxonomy" id="1443128"/>
    <lineage>
        <taxon>Bacteria</taxon>
        <taxon>Bacillati</taxon>
        <taxon>Bacillota</taxon>
        <taxon>Clostridia</taxon>
        <taxon>Eubacteriales</taxon>
        <taxon>Clostridiaceae</taxon>
        <taxon>Clostridium</taxon>
    </lineage>
</organism>